<sequence length="353" mass="38711">MSQKTILITGINGYLASNTGSAVLKAGHILRGTCRSRERVTALLEGPWKQYASQIEIAVVPDITETNAFDEAVKGVSAIIHMAAPVISPEITKASTQLIEPTIAGTRNLLNSALNYAGNQLEIFVFTSSAAACIKPGAQPPYVYNDDSWNVTHPKIVEREGDNVSIFTSYPVAKIRAEKYVWSLYEKKLPFAIASICGSIATGPPILLPQSESEIPSTCKAVLDALRGKKVPGPQDHIAQIAGAAPYSDIRDIAKIYLWCAENPKLADGQRYLVVAGHGPQQAIYDILREAYPERAEIIPKGDPAFRYNRDWTFDTDGVQFDSSKVKNQVRLDFISYKKTILDTAEALAPFWR</sequence>
<dbReference type="GO" id="GO:0016616">
    <property type="term" value="F:oxidoreductase activity, acting on the CH-OH group of donors, NAD or NADP as acceptor"/>
    <property type="evidence" value="ECO:0007669"/>
    <property type="project" value="TreeGrafter"/>
</dbReference>
<evidence type="ECO:0000313" key="3">
    <source>
        <dbReference type="EMBL" id="KAF5863301.1"/>
    </source>
</evidence>
<dbReference type="PANTHER" id="PTHR10366">
    <property type="entry name" value="NAD DEPENDENT EPIMERASE/DEHYDRATASE"/>
    <property type="match status" value="1"/>
</dbReference>
<dbReference type="InterPro" id="IPR036291">
    <property type="entry name" value="NAD(P)-bd_dom_sf"/>
</dbReference>
<dbReference type="EMBL" id="SPNV01000054">
    <property type="protein sequence ID" value="KAF5863301.1"/>
    <property type="molecule type" value="Genomic_DNA"/>
</dbReference>
<comment type="similarity">
    <text evidence="2">Belongs to the NAD(P)-dependent epimerase/dehydratase family. Dihydroflavonol-4-reductase subfamily.</text>
</comment>
<dbReference type="OMA" id="KSFVYMS"/>
<proteinExistence type="inferred from homology"/>
<gene>
    <name evidence="3" type="ORF">ETB97_010299</name>
</gene>
<evidence type="ECO:0000256" key="1">
    <source>
        <dbReference type="ARBA" id="ARBA00023002"/>
    </source>
</evidence>
<dbReference type="InterPro" id="IPR001509">
    <property type="entry name" value="Epimerase_deHydtase"/>
</dbReference>
<reference evidence="3 4" key="1">
    <citation type="submission" date="2019-04" db="EMBL/GenBank/DDBJ databases">
        <title>Aspergillus burnettii sp. nov., novel species from soil in southeast Queensland.</title>
        <authorList>
            <person name="Gilchrist C.L.M."/>
            <person name="Pitt J.I."/>
            <person name="Lange L."/>
            <person name="Lacey H.J."/>
            <person name="Vuong D."/>
            <person name="Midgley D.J."/>
            <person name="Greenfield P."/>
            <person name="Bradbury M."/>
            <person name="Lacey E."/>
            <person name="Busk P.K."/>
            <person name="Pilgaard B."/>
            <person name="Chooi Y.H."/>
            <person name="Piggott A.M."/>
        </authorList>
    </citation>
    <scope>NUCLEOTIDE SEQUENCE [LARGE SCALE GENOMIC DNA]</scope>
    <source>
        <strain evidence="3 4">FRR 5400</strain>
    </source>
</reference>
<keyword evidence="4" id="KW-1185">Reference proteome</keyword>
<protein>
    <submittedName>
        <fullName evidence="3">Uncharacterized protein</fullName>
    </submittedName>
</protein>
<dbReference type="PANTHER" id="PTHR10366:SF564">
    <property type="entry name" value="STEROL-4-ALPHA-CARBOXYLATE 3-DEHYDROGENASE, DECARBOXYLATING"/>
    <property type="match status" value="1"/>
</dbReference>
<accession>A0A8H6AA34</accession>
<evidence type="ECO:0000313" key="4">
    <source>
        <dbReference type="Proteomes" id="UP000541154"/>
    </source>
</evidence>
<dbReference type="Pfam" id="PF01370">
    <property type="entry name" value="Epimerase"/>
    <property type="match status" value="1"/>
</dbReference>
<dbReference type="InterPro" id="IPR050425">
    <property type="entry name" value="NAD(P)_dehydrat-like"/>
</dbReference>
<dbReference type="Gene3D" id="3.40.50.720">
    <property type="entry name" value="NAD(P)-binding Rossmann-like Domain"/>
    <property type="match status" value="1"/>
</dbReference>
<name>A0A5N6G9F9_PETAA</name>
<accession>A0A5N6G9F9</accession>
<dbReference type="AlphaFoldDB" id="A0A5N6G9F9"/>
<dbReference type="SUPFAM" id="SSF51735">
    <property type="entry name" value="NAD(P)-binding Rossmann-fold domains"/>
    <property type="match status" value="1"/>
</dbReference>
<organism evidence="3 4">
    <name type="scientific">Petromyces alliaceus</name>
    <name type="common">Aspergillus alliaceus</name>
    <dbReference type="NCBI Taxonomy" id="209559"/>
    <lineage>
        <taxon>Eukaryota</taxon>
        <taxon>Fungi</taxon>
        <taxon>Dikarya</taxon>
        <taxon>Ascomycota</taxon>
        <taxon>Pezizomycotina</taxon>
        <taxon>Eurotiomycetes</taxon>
        <taxon>Eurotiomycetidae</taxon>
        <taxon>Eurotiales</taxon>
        <taxon>Aspergillaceae</taxon>
        <taxon>Aspergillus</taxon>
        <taxon>Aspergillus subgen. Circumdati</taxon>
    </lineage>
</organism>
<keyword evidence="1" id="KW-0560">Oxidoreductase</keyword>
<dbReference type="Proteomes" id="UP000541154">
    <property type="component" value="Unassembled WGS sequence"/>
</dbReference>
<comment type="caution">
    <text evidence="3">The sequence shown here is derived from an EMBL/GenBank/DDBJ whole genome shotgun (WGS) entry which is preliminary data.</text>
</comment>
<evidence type="ECO:0000256" key="2">
    <source>
        <dbReference type="ARBA" id="ARBA00023445"/>
    </source>
</evidence>